<sequence length="389" mass="43251">METGLAKKLTSTETSAPKVKMFPLSINKSIVFSVDRKWASEGSTNEKRVFNRIGDRLTNLEISLTLDGTHPIEFNSWDKFVSDWVTVDLGKVTSSQQWSATANISATAGSKKTDSDKNTITNAIATKTGKADINQTENNNSSGTGAENVNGNEFSSSIGPSANLNFIDKYESSLNLLMSRMKFSGTLGRRDMVLRQEGGFGIDLSGNTSVSVELNYTGGYASPIYVFKVQDYYNAAGNPNLLSALKKEIILWYFPDIKNTLSGFLRFKYLYRHVKPGSPKHIPEARQSVLYKYGEVGYDPKYSSPQLVELIRPEDFKPITYRIRFLHTGNMVELQWNNKIINFEKAEEAAAFIEYLISLGSTAAPNYSSLTPSPSGVNLKDFQIIKIQN</sequence>
<keyword evidence="3" id="KW-1185">Reference proteome</keyword>
<accession>A0A5M6DPW4</accession>
<evidence type="ECO:0000256" key="1">
    <source>
        <dbReference type="SAM" id="MobiDB-lite"/>
    </source>
</evidence>
<dbReference type="Proteomes" id="UP000323426">
    <property type="component" value="Unassembled WGS sequence"/>
</dbReference>
<evidence type="ECO:0000313" key="2">
    <source>
        <dbReference type="EMBL" id="KAA5547515.1"/>
    </source>
</evidence>
<feature type="region of interest" description="Disordered" evidence="1">
    <location>
        <begin position="131"/>
        <end position="154"/>
    </location>
</feature>
<organism evidence="2 3">
    <name type="scientific">Adhaeribacter rhizoryzae</name>
    <dbReference type="NCBI Taxonomy" id="2607907"/>
    <lineage>
        <taxon>Bacteria</taxon>
        <taxon>Pseudomonadati</taxon>
        <taxon>Bacteroidota</taxon>
        <taxon>Cytophagia</taxon>
        <taxon>Cytophagales</taxon>
        <taxon>Hymenobacteraceae</taxon>
        <taxon>Adhaeribacter</taxon>
    </lineage>
</organism>
<comment type="caution">
    <text evidence="2">The sequence shown here is derived from an EMBL/GenBank/DDBJ whole genome shotgun (WGS) entry which is preliminary data.</text>
</comment>
<feature type="compositionally biased region" description="Polar residues" evidence="1">
    <location>
        <begin position="133"/>
        <end position="154"/>
    </location>
</feature>
<protein>
    <submittedName>
        <fullName evidence="2">Uncharacterized protein</fullName>
    </submittedName>
</protein>
<name>A0A5M6DPW4_9BACT</name>
<proteinExistence type="predicted"/>
<dbReference type="RefSeq" id="WP_150088139.1">
    <property type="nucleotide sequence ID" value="NZ_VWSF01000005.1"/>
</dbReference>
<dbReference type="AlphaFoldDB" id="A0A5M6DPW4"/>
<gene>
    <name evidence="2" type="ORF">F0145_09350</name>
</gene>
<dbReference type="EMBL" id="VWSF01000005">
    <property type="protein sequence ID" value="KAA5547515.1"/>
    <property type="molecule type" value="Genomic_DNA"/>
</dbReference>
<reference evidence="2 3" key="1">
    <citation type="submission" date="2019-09" db="EMBL/GenBank/DDBJ databases">
        <title>Genome sequence and assembly of Adhaeribacter sp.</title>
        <authorList>
            <person name="Chhetri G."/>
        </authorList>
    </citation>
    <scope>NUCLEOTIDE SEQUENCE [LARGE SCALE GENOMIC DNA]</scope>
    <source>
        <strain evidence="2 3">DK36</strain>
    </source>
</reference>
<evidence type="ECO:0000313" key="3">
    <source>
        <dbReference type="Proteomes" id="UP000323426"/>
    </source>
</evidence>